<keyword evidence="3" id="KW-1185">Reference proteome</keyword>
<dbReference type="EMBL" id="CVMT01000006">
    <property type="protein sequence ID" value="CRG89345.1"/>
    <property type="molecule type" value="Genomic_DNA"/>
</dbReference>
<dbReference type="CDD" id="cd05233">
    <property type="entry name" value="SDR_c"/>
    <property type="match status" value="1"/>
</dbReference>
<dbReference type="InterPro" id="IPR036291">
    <property type="entry name" value="NAD(P)-bd_dom_sf"/>
</dbReference>
<dbReference type="PROSITE" id="PS51677">
    <property type="entry name" value="NODB"/>
    <property type="match status" value="1"/>
</dbReference>
<dbReference type="AlphaFoldDB" id="A0A0U1M181"/>
<dbReference type="STRING" id="28573.A0A0U1M181"/>
<protein>
    <recommendedName>
        <fullName evidence="1">NodB homology domain-containing protein</fullName>
    </recommendedName>
</protein>
<reference evidence="2 3" key="1">
    <citation type="submission" date="2015-04" db="EMBL/GenBank/DDBJ databases">
        <authorList>
            <person name="Syromyatnikov M.Y."/>
            <person name="Popov V.N."/>
        </authorList>
    </citation>
    <scope>NUCLEOTIDE SEQUENCE [LARGE SCALE GENOMIC DNA]</scope>
    <source>
        <strain evidence="2">WF-38-12</strain>
    </source>
</reference>
<dbReference type="Pfam" id="PF01522">
    <property type="entry name" value="Polysacc_deac_1"/>
    <property type="match status" value="1"/>
</dbReference>
<dbReference type="InterPro" id="IPR011330">
    <property type="entry name" value="Glyco_hydro/deAcase_b/a-brl"/>
</dbReference>
<dbReference type="Gene3D" id="3.20.20.370">
    <property type="entry name" value="Glycoside hydrolase/deacetylase"/>
    <property type="match status" value="1"/>
</dbReference>
<dbReference type="InterPro" id="IPR002347">
    <property type="entry name" value="SDR_fam"/>
</dbReference>
<dbReference type="SUPFAM" id="SSF88713">
    <property type="entry name" value="Glycoside hydrolase/deacetylase"/>
    <property type="match status" value="1"/>
</dbReference>
<gene>
    <name evidence="2" type="ORF">PISL3812_06381</name>
</gene>
<name>A0A0U1M181_TALIS</name>
<dbReference type="Gene3D" id="3.40.50.720">
    <property type="entry name" value="NAD(P)-binding Rossmann-like Domain"/>
    <property type="match status" value="1"/>
</dbReference>
<organism evidence="2 3">
    <name type="scientific">Talaromyces islandicus</name>
    <name type="common">Penicillium islandicum</name>
    <dbReference type="NCBI Taxonomy" id="28573"/>
    <lineage>
        <taxon>Eukaryota</taxon>
        <taxon>Fungi</taxon>
        <taxon>Dikarya</taxon>
        <taxon>Ascomycota</taxon>
        <taxon>Pezizomycotina</taxon>
        <taxon>Eurotiomycetes</taxon>
        <taxon>Eurotiomycetidae</taxon>
        <taxon>Eurotiales</taxon>
        <taxon>Trichocomaceae</taxon>
        <taxon>Talaromyces</taxon>
        <taxon>Talaromyces sect. Islandici</taxon>
    </lineage>
</organism>
<dbReference type="InterPro" id="IPR002509">
    <property type="entry name" value="NODB_dom"/>
</dbReference>
<dbReference type="GO" id="GO:0016810">
    <property type="term" value="F:hydrolase activity, acting on carbon-nitrogen (but not peptide) bonds"/>
    <property type="evidence" value="ECO:0007669"/>
    <property type="project" value="InterPro"/>
</dbReference>
<dbReference type="GO" id="GO:0005975">
    <property type="term" value="P:carbohydrate metabolic process"/>
    <property type="evidence" value="ECO:0007669"/>
    <property type="project" value="InterPro"/>
</dbReference>
<evidence type="ECO:0000259" key="1">
    <source>
        <dbReference type="PROSITE" id="PS51677"/>
    </source>
</evidence>
<evidence type="ECO:0000313" key="2">
    <source>
        <dbReference type="EMBL" id="CRG89345.1"/>
    </source>
</evidence>
<dbReference type="Proteomes" id="UP000054383">
    <property type="component" value="Unassembled WGS sequence"/>
</dbReference>
<sequence length="598" mass="66960">MNKTTSLEIDRRHVFITHATGSIGSQAVREFLDQGCNVTAHDLSPVQLQTSETDRLCTVTGDVSDEDSIKSCMEQAQQRFGPIDILIANTAIADENQAYRIWDLPVDLWDRSYRNNVRGTFLTIKHFLRAAKGVQESQAGRELDNLAIVITGSECTNVGEVGYSDFASGKAGLQHGLLMGLKNDIVRLNRKARVNAVAPGPLDSSLIEGTSNGLKTESQATFPPQRPARPENVARAMSFLASHRAAGHISGQCIYVEDGMQGRLIWKENEVVKTFDPSASLSLQTIPPSMPKPPRNKIRVAVSIDLDAVSGWLGTGYSPENVLADYSAGFFAARVGVPRLLNMLKKTGIANKVTWFIPGHSAESFPQEVQQVVESGCEIGLHGYAHEGAYSLSVQQERDILEKCIEIATNITGKRPVGYRAPLYQVRESTLDLLEEYGFEYDASLTDHDCHPFFAPRRPPLQPIDYTKPASSWMHPIPSSSSTDQNTSDRRPLVEVPCNYYMEDMTPMQYLPHVHNSHGYVDVRVIEQMWRDRFLWIREHESDPIFAMLMHPDTSGMAHVIGMVERMIRWLQSWGEGEVEFMQTGEIARWWKEKTLQK</sequence>
<accession>A0A0U1M181</accession>
<dbReference type="OMA" id="CKVTAHD"/>
<dbReference type="PANTHER" id="PTHR47561:SF2">
    <property type="entry name" value="HYPOTHETICAL POLYSACCHARIDE DEACETYLASE (EUROFUNG)"/>
    <property type="match status" value="1"/>
</dbReference>
<evidence type="ECO:0000313" key="3">
    <source>
        <dbReference type="Proteomes" id="UP000054383"/>
    </source>
</evidence>
<dbReference type="OrthoDB" id="504708at2759"/>
<dbReference type="InterPro" id="IPR037950">
    <property type="entry name" value="PgdA-like"/>
</dbReference>
<proteinExistence type="predicted"/>
<feature type="domain" description="NodB homology" evidence="1">
    <location>
        <begin position="320"/>
        <end position="449"/>
    </location>
</feature>
<dbReference type="PRINTS" id="PR00081">
    <property type="entry name" value="GDHRDH"/>
</dbReference>
<dbReference type="SUPFAM" id="SSF51735">
    <property type="entry name" value="NAD(P)-binding Rossmann-fold domains"/>
    <property type="match status" value="1"/>
</dbReference>
<dbReference type="CDD" id="cd10938">
    <property type="entry name" value="CE4_HpPgdA_like"/>
    <property type="match status" value="1"/>
</dbReference>
<dbReference type="Pfam" id="PF13561">
    <property type="entry name" value="adh_short_C2"/>
    <property type="match status" value="1"/>
</dbReference>
<dbReference type="PANTHER" id="PTHR47561">
    <property type="entry name" value="POLYSACCHARIDE DEACETYLASE FAMILY PROTEIN (AFU_ORTHOLOGUE AFUA_6G05030)"/>
    <property type="match status" value="1"/>
</dbReference>